<dbReference type="Gene3D" id="3.30.530.20">
    <property type="match status" value="2"/>
</dbReference>
<dbReference type="AlphaFoldDB" id="A0A939FFC3"/>
<dbReference type="SUPFAM" id="SSF55961">
    <property type="entry name" value="Bet v1-like"/>
    <property type="match status" value="2"/>
</dbReference>
<protein>
    <recommendedName>
        <fullName evidence="1">Coenzyme Q-binding protein COQ10 START domain-containing protein</fullName>
    </recommendedName>
</protein>
<dbReference type="Proteomes" id="UP000664167">
    <property type="component" value="Unassembled WGS sequence"/>
</dbReference>
<evidence type="ECO:0000259" key="1">
    <source>
        <dbReference type="Pfam" id="PF03364"/>
    </source>
</evidence>
<evidence type="ECO:0000313" key="3">
    <source>
        <dbReference type="Proteomes" id="UP000664167"/>
    </source>
</evidence>
<sequence length="318" mass="35153">MSSQTVHSARCTVSVAAPASVVYGMLADAPRWPVFLPSCVHVERMESDGAGDHLWAWDVVDEHVRASRIRRMLHPRTRTIDFEEFAGDGGSWPGALAAGTWSVEPADEWSSSLTLRYEELSPAGTAAPGALDAQVRVRLEEIRQMAQQWDRLDELLLSFDDSTRVEGPSELVYDFLYRMEDWADLLPRVDAAQVTEDRPGVQIAALDTFAAHTGLTVNAEVVRLCFPAAGRIVYKETVTPDLIAAHTGEWSLVPDESGLTVISAHRVLLRQEAVTEVLGEDACLADARSHVREWLGRADQEALGLAKWHAESPVHRLR</sequence>
<name>A0A939FFC3_9ACTN</name>
<reference evidence="2" key="1">
    <citation type="submission" date="2021-03" db="EMBL/GenBank/DDBJ databases">
        <title>Streptomyces poriferae sp. nov., a novel marine sponge-derived Actinobacteria species with anti-MRSA activity.</title>
        <authorList>
            <person name="Sandoval-Powers M."/>
            <person name="Kralova S."/>
            <person name="Nguyen G.-S."/>
            <person name="Fawwal D."/>
            <person name="Degnes K."/>
            <person name="Klinkenberg G."/>
            <person name="Sletta H."/>
            <person name="Wentzel A."/>
            <person name="Liles M.R."/>
        </authorList>
    </citation>
    <scope>NUCLEOTIDE SEQUENCE</scope>
    <source>
        <strain evidence="2">DSM 41794</strain>
    </source>
</reference>
<feature type="domain" description="Coenzyme Q-binding protein COQ10 START" evidence="1">
    <location>
        <begin position="15"/>
        <end position="131"/>
    </location>
</feature>
<dbReference type="InterPro" id="IPR005031">
    <property type="entry name" value="COQ10_START"/>
</dbReference>
<dbReference type="InterPro" id="IPR023393">
    <property type="entry name" value="START-like_dom_sf"/>
</dbReference>
<proteinExistence type="predicted"/>
<gene>
    <name evidence="2" type="ORF">J0695_37075</name>
</gene>
<dbReference type="EMBL" id="JAFLRJ010000579">
    <property type="protein sequence ID" value="MBO0517334.1"/>
    <property type="molecule type" value="Genomic_DNA"/>
</dbReference>
<comment type="caution">
    <text evidence="2">The sequence shown here is derived from an EMBL/GenBank/DDBJ whole genome shotgun (WGS) entry which is preliminary data.</text>
</comment>
<organism evidence="2 3">
    <name type="scientific">Streptomyces beijiangensis</name>
    <dbReference type="NCBI Taxonomy" id="163361"/>
    <lineage>
        <taxon>Bacteria</taxon>
        <taxon>Bacillati</taxon>
        <taxon>Actinomycetota</taxon>
        <taxon>Actinomycetes</taxon>
        <taxon>Kitasatosporales</taxon>
        <taxon>Streptomycetaceae</taxon>
        <taxon>Streptomyces</taxon>
    </lineage>
</organism>
<dbReference type="Pfam" id="PF03364">
    <property type="entry name" value="Polyketide_cyc"/>
    <property type="match status" value="2"/>
</dbReference>
<feature type="domain" description="Coenzyme Q-binding protein COQ10 START" evidence="1">
    <location>
        <begin position="166"/>
        <end position="257"/>
    </location>
</feature>
<accession>A0A939FFC3</accession>
<evidence type="ECO:0000313" key="2">
    <source>
        <dbReference type="EMBL" id="MBO0517334.1"/>
    </source>
</evidence>
<dbReference type="RefSeq" id="WP_206969157.1">
    <property type="nucleotide sequence ID" value="NZ_BAAAJJ010000017.1"/>
</dbReference>
<keyword evidence="3" id="KW-1185">Reference proteome</keyword>